<dbReference type="Pfam" id="PF18158">
    <property type="entry name" value="AidB_N"/>
    <property type="match status" value="1"/>
</dbReference>
<dbReference type="Gene3D" id="1.20.140.10">
    <property type="entry name" value="Butyryl-CoA Dehydrogenase, subunit A, domain 3"/>
    <property type="match status" value="1"/>
</dbReference>
<evidence type="ECO:0000256" key="1">
    <source>
        <dbReference type="ARBA" id="ARBA00001974"/>
    </source>
</evidence>
<comment type="similarity">
    <text evidence="2 5">Belongs to the acyl-CoA dehydrogenase family.</text>
</comment>
<dbReference type="Proteomes" id="UP000238196">
    <property type="component" value="Unassembled WGS sequence"/>
</dbReference>
<dbReference type="SUPFAM" id="SSF47203">
    <property type="entry name" value="Acyl-CoA dehydrogenase C-terminal domain-like"/>
    <property type="match status" value="1"/>
</dbReference>
<evidence type="ECO:0000256" key="2">
    <source>
        <dbReference type="ARBA" id="ARBA00009347"/>
    </source>
</evidence>
<protein>
    <submittedName>
        <fullName evidence="9">DNA alkylation response protein</fullName>
    </submittedName>
</protein>
<reference evidence="9 10" key="1">
    <citation type="submission" date="2018-02" db="EMBL/GenBank/DDBJ databases">
        <title>novel marine gammaproteobacteria from coastal saline agro ecosystem.</title>
        <authorList>
            <person name="Krishnan R."/>
            <person name="Ramesh Kumar N."/>
        </authorList>
    </citation>
    <scope>NUCLEOTIDE SEQUENCE [LARGE SCALE GENOMIC DNA]</scope>
    <source>
        <strain evidence="9 10">228</strain>
    </source>
</reference>
<dbReference type="InterPro" id="IPR006091">
    <property type="entry name" value="Acyl-CoA_Oxase/DH_mid-dom"/>
</dbReference>
<evidence type="ECO:0000259" key="6">
    <source>
        <dbReference type="Pfam" id="PF00441"/>
    </source>
</evidence>
<comment type="cofactor">
    <cofactor evidence="1 5">
        <name>FAD</name>
        <dbReference type="ChEBI" id="CHEBI:57692"/>
    </cofactor>
</comment>
<evidence type="ECO:0000256" key="4">
    <source>
        <dbReference type="ARBA" id="ARBA00022827"/>
    </source>
</evidence>
<proteinExistence type="inferred from homology"/>
<dbReference type="SUPFAM" id="SSF56645">
    <property type="entry name" value="Acyl-CoA dehydrogenase NM domain-like"/>
    <property type="match status" value="1"/>
</dbReference>
<evidence type="ECO:0000313" key="10">
    <source>
        <dbReference type="Proteomes" id="UP000238196"/>
    </source>
</evidence>
<dbReference type="Pfam" id="PF00441">
    <property type="entry name" value="Acyl-CoA_dh_1"/>
    <property type="match status" value="1"/>
</dbReference>
<dbReference type="AlphaFoldDB" id="A0A2S5KVF7"/>
<comment type="caution">
    <text evidence="9">The sequence shown here is derived from an EMBL/GenBank/DDBJ whole genome shotgun (WGS) entry which is preliminary data.</text>
</comment>
<evidence type="ECO:0000256" key="3">
    <source>
        <dbReference type="ARBA" id="ARBA00022630"/>
    </source>
</evidence>
<evidence type="ECO:0000313" key="9">
    <source>
        <dbReference type="EMBL" id="PPC78675.1"/>
    </source>
</evidence>
<dbReference type="InterPro" id="IPR009075">
    <property type="entry name" value="AcylCo_DH/oxidase_C"/>
</dbReference>
<dbReference type="GO" id="GO:0003995">
    <property type="term" value="F:acyl-CoA dehydrogenase activity"/>
    <property type="evidence" value="ECO:0007669"/>
    <property type="project" value="InterPro"/>
</dbReference>
<keyword evidence="5" id="KW-0560">Oxidoreductase</keyword>
<accession>A0A2S5KVF7</accession>
<sequence>MDTKAPSLHADTHQVFNVASHLTDYNLYTSDHALQQAVSALAVRPDHHQLKLFGAESGSATMISHGFLANEHRPVFHSHDRFGHRVDQVEYHPSYHALMQQAISHELHALPWKHATAGAHIQRAAMIYMQAQVEAGHGCPITMTFASVPVLLQEPFIAKHWLPKILSNQYDPRDLPLASKQGATIGMAMTEKQGGSDVRANTTHAVPVYGGYELVGHKFFMSAPMCDGFLVLAQTGSGLSCFLVPRWRPDGSKNQLFIQRLKNKMGNVSNASSEVEFRGAFGWLVGEEGRGVNTILEMVALTRFDCALASAGGMRQAVVQALHHCGQRIAFGELLIRQPLMQNVLADLLIESEAAMLLAMRLAQVLEQSRDTAEARALFRIGTAIGKFWNCKQVAAHAVEAMECIGGSGVMEDSIMPRLYREAPVNAIWEGSGNVQCLDVLRTIQKAPEALEALLDELRLTEGMDPHYDEALTRLHAQLQHQDNLPYRARMLVEQMARLWQASLLLRYGDKSVTEGYLLSRLNGECHTQYGTLPEGVDVQAIIQRGKV</sequence>
<dbReference type="PANTHER" id="PTHR42707:SF3">
    <property type="entry name" value="ACYL-COA DEHYDROGENASE AIDB-RELATED"/>
    <property type="match status" value="1"/>
</dbReference>
<dbReference type="Gene3D" id="2.40.110.20">
    <property type="match status" value="1"/>
</dbReference>
<dbReference type="Pfam" id="PF02770">
    <property type="entry name" value="Acyl-CoA_dh_M"/>
    <property type="match status" value="1"/>
</dbReference>
<evidence type="ECO:0000256" key="5">
    <source>
        <dbReference type="RuleBase" id="RU362125"/>
    </source>
</evidence>
<feature type="domain" description="Adaptive response protein AidB N-terminal" evidence="8">
    <location>
        <begin position="17"/>
        <end position="172"/>
    </location>
</feature>
<dbReference type="InterPro" id="IPR036250">
    <property type="entry name" value="AcylCo_DH-like_C"/>
</dbReference>
<evidence type="ECO:0000259" key="7">
    <source>
        <dbReference type="Pfam" id="PF02770"/>
    </source>
</evidence>
<organism evidence="9 10">
    <name type="scientific">Proteobacteria bacterium 228</name>
    <dbReference type="NCBI Taxonomy" id="2083153"/>
    <lineage>
        <taxon>Bacteria</taxon>
        <taxon>Pseudomonadati</taxon>
        <taxon>Pseudomonadota</taxon>
    </lineage>
</organism>
<dbReference type="EMBL" id="PRLP01000012">
    <property type="protein sequence ID" value="PPC78675.1"/>
    <property type="molecule type" value="Genomic_DNA"/>
</dbReference>
<keyword evidence="3 5" id="KW-0285">Flavoprotein</keyword>
<dbReference type="InterPro" id="IPR006089">
    <property type="entry name" value="Acyl-CoA_DH_CS"/>
</dbReference>
<dbReference type="PANTHER" id="PTHR42707">
    <property type="entry name" value="ACYL-COA DEHYDROGENASE"/>
    <property type="match status" value="1"/>
</dbReference>
<dbReference type="InterPro" id="IPR052904">
    <property type="entry name" value="Acyl-CoA_dehydrogenase-like"/>
</dbReference>
<dbReference type="Gene3D" id="6.10.250.600">
    <property type="match status" value="1"/>
</dbReference>
<evidence type="ECO:0000259" key="8">
    <source>
        <dbReference type="Pfam" id="PF18158"/>
    </source>
</evidence>
<name>A0A2S5KVF7_9PROT</name>
<gene>
    <name evidence="9" type="ORF">C4K68_04000</name>
</gene>
<feature type="domain" description="Acyl-CoA oxidase/dehydrogenase middle" evidence="7">
    <location>
        <begin position="186"/>
        <end position="278"/>
    </location>
</feature>
<feature type="domain" description="Acyl-CoA dehydrogenase/oxidase C-terminal" evidence="6">
    <location>
        <begin position="289"/>
        <end position="444"/>
    </location>
</feature>
<dbReference type="OrthoDB" id="9771038at2"/>
<dbReference type="PROSITE" id="PS00073">
    <property type="entry name" value="ACYL_COA_DH_2"/>
    <property type="match status" value="1"/>
</dbReference>
<dbReference type="InterPro" id="IPR041504">
    <property type="entry name" value="AidB_N"/>
</dbReference>
<keyword evidence="4 5" id="KW-0274">FAD</keyword>
<dbReference type="InterPro" id="IPR009100">
    <property type="entry name" value="AcylCoA_DH/oxidase_NM_dom_sf"/>
</dbReference>